<dbReference type="RefSeq" id="WP_161894486.1">
    <property type="nucleotide sequence ID" value="NZ_BJOV01000002.1"/>
</dbReference>
<keyword evidence="18" id="KW-1185">Reference proteome</keyword>
<protein>
    <recommendedName>
        <fullName evidence="3 13">DNA replication and repair protein RecF</fullName>
    </recommendedName>
</protein>
<dbReference type="PROSITE" id="PS00618">
    <property type="entry name" value="RECF_2"/>
    <property type="match status" value="1"/>
</dbReference>
<evidence type="ECO:0000256" key="1">
    <source>
        <dbReference type="ARBA" id="ARBA00004496"/>
    </source>
</evidence>
<feature type="binding site" evidence="13">
    <location>
        <begin position="30"/>
        <end position="37"/>
    </location>
    <ligand>
        <name>ATP</name>
        <dbReference type="ChEBI" id="CHEBI:30616"/>
    </ligand>
</feature>
<keyword evidence="4 13" id="KW-0963">Cytoplasm</keyword>
<gene>
    <name evidence="13 17" type="primary">recF</name>
    <name evidence="17" type="ORF">nbrc107696_10770</name>
</gene>
<feature type="compositionally biased region" description="Polar residues" evidence="15">
    <location>
        <begin position="388"/>
        <end position="398"/>
    </location>
</feature>
<organism evidence="17 18">
    <name type="scientific">Gordonia spumicola</name>
    <dbReference type="NCBI Taxonomy" id="589161"/>
    <lineage>
        <taxon>Bacteria</taxon>
        <taxon>Bacillati</taxon>
        <taxon>Actinomycetota</taxon>
        <taxon>Actinomycetes</taxon>
        <taxon>Mycobacteriales</taxon>
        <taxon>Gordoniaceae</taxon>
        <taxon>Gordonia</taxon>
    </lineage>
</organism>
<keyword evidence="10 13" id="KW-0234">DNA repair</keyword>
<dbReference type="HAMAP" id="MF_00365">
    <property type="entry name" value="RecF"/>
    <property type="match status" value="1"/>
</dbReference>
<dbReference type="InterPro" id="IPR027417">
    <property type="entry name" value="P-loop_NTPase"/>
</dbReference>
<dbReference type="AlphaFoldDB" id="A0A7I9V6E0"/>
<comment type="caution">
    <text evidence="17">The sequence shown here is derived from an EMBL/GenBank/DDBJ whole genome shotgun (WGS) entry which is preliminary data.</text>
</comment>
<dbReference type="SUPFAM" id="SSF52540">
    <property type="entry name" value="P-loop containing nucleoside triphosphate hydrolases"/>
    <property type="match status" value="1"/>
</dbReference>
<comment type="subcellular location">
    <subcellularLocation>
        <location evidence="1 13 14">Cytoplasm</location>
    </subcellularLocation>
</comment>
<evidence type="ECO:0000256" key="8">
    <source>
        <dbReference type="ARBA" id="ARBA00022840"/>
    </source>
</evidence>
<dbReference type="NCBIfam" id="TIGR00611">
    <property type="entry name" value="recf"/>
    <property type="match status" value="1"/>
</dbReference>
<dbReference type="Pfam" id="PF02463">
    <property type="entry name" value="SMC_N"/>
    <property type="match status" value="1"/>
</dbReference>
<evidence type="ECO:0000259" key="16">
    <source>
        <dbReference type="Pfam" id="PF02463"/>
    </source>
</evidence>
<name>A0A7I9V6E0_9ACTN</name>
<feature type="domain" description="RecF/RecN/SMC N-terminal" evidence="16">
    <location>
        <begin position="3"/>
        <end position="355"/>
    </location>
</feature>
<evidence type="ECO:0000256" key="3">
    <source>
        <dbReference type="ARBA" id="ARBA00020170"/>
    </source>
</evidence>
<dbReference type="OrthoDB" id="9803889at2"/>
<dbReference type="InterPro" id="IPR018078">
    <property type="entry name" value="DNA-binding_RecF_CS"/>
</dbReference>
<dbReference type="CDD" id="cd03242">
    <property type="entry name" value="ABC_RecF"/>
    <property type="match status" value="1"/>
</dbReference>
<dbReference type="GO" id="GO:0006302">
    <property type="term" value="P:double-strand break repair"/>
    <property type="evidence" value="ECO:0007669"/>
    <property type="project" value="TreeGrafter"/>
</dbReference>
<dbReference type="Gene3D" id="3.40.50.300">
    <property type="entry name" value="P-loop containing nucleotide triphosphate hydrolases"/>
    <property type="match status" value="1"/>
</dbReference>
<keyword evidence="6 13" id="KW-0547">Nucleotide-binding</keyword>
<keyword evidence="5 13" id="KW-0235">DNA replication</keyword>
<evidence type="ECO:0000256" key="5">
    <source>
        <dbReference type="ARBA" id="ARBA00022705"/>
    </source>
</evidence>
<dbReference type="GO" id="GO:0003697">
    <property type="term" value="F:single-stranded DNA binding"/>
    <property type="evidence" value="ECO:0007669"/>
    <property type="project" value="UniProtKB-UniRule"/>
</dbReference>
<proteinExistence type="inferred from homology"/>
<dbReference type="PANTHER" id="PTHR32182">
    <property type="entry name" value="DNA REPLICATION AND REPAIR PROTEIN RECF"/>
    <property type="match status" value="1"/>
</dbReference>
<dbReference type="GO" id="GO:0006260">
    <property type="term" value="P:DNA replication"/>
    <property type="evidence" value="ECO:0007669"/>
    <property type="project" value="UniProtKB-UniRule"/>
</dbReference>
<comment type="similarity">
    <text evidence="2 13 14">Belongs to the RecF family.</text>
</comment>
<evidence type="ECO:0000256" key="9">
    <source>
        <dbReference type="ARBA" id="ARBA00023125"/>
    </source>
</evidence>
<evidence type="ECO:0000256" key="15">
    <source>
        <dbReference type="SAM" id="MobiDB-lite"/>
    </source>
</evidence>
<keyword evidence="8 13" id="KW-0067">ATP-binding</keyword>
<keyword evidence="11 13" id="KW-0742">SOS response</keyword>
<dbReference type="EMBL" id="BJOV01000002">
    <property type="protein sequence ID" value="GEE00631.1"/>
    <property type="molecule type" value="Genomic_DNA"/>
</dbReference>
<comment type="function">
    <text evidence="12 13 14">The RecF protein is involved in DNA metabolism; it is required for DNA replication and normal SOS inducibility. RecF binds preferentially to single-stranded, linear DNA. It also seems to bind ATP.</text>
</comment>
<evidence type="ECO:0000256" key="14">
    <source>
        <dbReference type="RuleBase" id="RU000578"/>
    </source>
</evidence>
<evidence type="ECO:0000256" key="10">
    <source>
        <dbReference type="ARBA" id="ARBA00023204"/>
    </source>
</evidence>
<dbReference type="InterPro" id="IPR001238">
    <property type="entry name" value="DNA-binding_RecF"/>
</dbReference>
<dbReference type="PANTHER" id="PTHR32182:SF0">
    <property type="entry name" value="DNA REPLICATION AND REPAIR PROTEIN RECF"/>
    <property type="match status" value="1"/>
</dbReference>
<evidence type="ECO:0000256" key="13">
    <source>
        <dbReference type="HAMAP-Rule" id="MF_00365"/>
    </source>
</evidence>
<evidence type="ECO:0000313" key="17">
    <source>
        <dbReference type="EMBL" id="GEE00631.1"/>
    </source>
</evidence>
<dbReference type="GO" id="GO:0005524">
    <property type="term" value="F:ATP binding"/>
    <property type="evidence" value="ECO:0007669"/>
    <property type="project" value="UniProtKB-UniRule"/>
</dbReference>
<evidence type="ECO:0000256" key="12">
    <source>
        <dbReference type="ARBA" id="ARBA00025401"/>
    </source>
</evidence>
<evidence type="ECO:0000256" key="7">
    <source>
        <dbReference type="ARBA" id="ARBA00022763"/>
    </source>
</evidence>
<evidence type="ECO:0000256" key="6">
    <source>
        <dbReference type="ARBA" id="ARBA00022741"/>
    </source>
</evidence>
<dbReference type="Proteomes" id="UP000444960">
    <property type="component" value="Unassembled WGS sequence"/>
</dbReference>
<dbReference type="InterPro" id="IPR003395">
    <property type="entry name" value="RecF/RecN/SMC_N"/>
</dbReference>
<dbReference type="GO" id="GO:0009432">
    <property type="term" value="P:SOS response"/>
    <property type="evidence" value="ECO:0007669"/>
    <property type="project" value="UniProtKB-UniRule"/>
</dbReference>
<feature type="region of interest" description="Disordered" evidence="15">
    <location>
        <begin position="372"/>
        <end position="398"/>
    </location>
</feature>
<dbReference type="GO" id="GO:0005737">
    <property type="term" value="C:cytoplasm"/>
    <property type="evidence" value="ECO:0007669"/>
    <property type="project" value="UniProtKB-SubCell"/>
</dbReference>
<evidence type="ECO:0000256" key="4">
    <source>
        <dbReference type="ARBA" id="ARBA00022490"/>
    </source>
</evidence>
<accession>A0A7I9V6E0</accession>
<keyword evidence="7 13" id="KW-0227">DNA damage</keyword>
<evidence type="ECO:0000256" key="2">
    <source>
        <dbReference type="ARBA" id="ARBA00008016"/>
    </source>
</evidence>
<evidence type="ECO:0000256" key="11">
    <source>
        <dbReference type="ARBA" id="ARBA00023236"/>
    </source>
</evidence>
<dbReference type="Gene3D" id="1.20.1050.90">
    <property type="entry name" value="RecF/RecN/SMC, N-terminal domain"/>
    <property type="match status" value="1"/>
</dbReference>
<evidence type="ECO:0000313" key="18">
    <source>
        <dbReference type="Proteomes" id="UP000444960"/>
    </source>
</evidence>
<sequence>MFVRELALTDYRSWPTAQFTLAPETTVFVGRNGFGKTNLLESLFYVATLRSHRVSTDAPLVRSGCDAARVSATVENDGRELTVDLTIAAQGSNKAAINTRPVRRTREVLGILRTVLFAPEDLALVRGDPGERRRFVDELVAQLRPIAAGAKADYDRVLRQRSALLKTAGAAMRRGETDTVMSTLDVWDDQLADLGAQVTAARLAVVRQIAPHVTGGYAAIAPHSRPATIAYRSAAGLEVDASPGGDESVPAIREILGQRLKDMRGREIDRGLCLVGPHRDDLELVLGDEPAKGFASHGESWSFALALRLASVELLREDGVDPVIMLDDVFAELDVRRREKLAEFTAGAEQLLVTAAVADDIPAAVGGRRIDVGVSDDDGPRRSVIVSDASSNGESSND</sequence>
<dbReference type="PROSITE" id="PS00617">
    <property type="entry name" value="RECF_1"/>
    <property type="match status" value="1"/>
</dbReference>
<dbReference type="GO" id="GO:0000731">
    <property type="term" value="P:DNA synthesis involved in DNA repair"/>
    <property type="evidence" value="ECO:0007669"/>
    <property type="project" value="TreeGrafter"/>
</dbReference>
<keyword evidence="9 13" id="KW-0238">DNA-binding</keyword>
<dbReference type="InterPro" id="IPR042174">
    <property type="entry name" value="RecF_2"/>
</dbReference>
<reference evidence="18" key="1">
    <citation type="submission" date="2019-06" db="EMBL/GenBank/DDBJ databases">
        <title>Gordonia isolated from sludge of a wastewater treatment plant.</title>
        <authorList>
            <person name="Tamura T."/>
            <person name="Aoyama K."/>
            <person name="Kang Y."/>
            <person name="Saito S."/>
            <person name="Akiyama N."/>
            <person name="Yazawa K."/>
            <person name="Gonoi T."/>
            <person name="Mikami Y."/>
        </authorList>
    </citation>
    <scope>NUCLEOTIDE SEQUENCE [LARGE SCALE GENOMIC DNA]</scope>
    <source>
        <strain evidence="18">NBRC 107696</strain>
    </source>
</reference>